<feature type="non-terminal residue" evidence="1">
    <location>
        <position position="1"/>
    </location>
</feature>
<gene>
    <name evidence="1" type="ORF">S06H3_46177</name>
</gene>
<organism evidence="1">
    <name type="scientific">marine sediment metagenome</name>
    <dbReference type="NCBI Taxonomy" id="412755"/>
    <lineage>
        <taxon>unclassified sequences</taxon>
        <taxon>metagenomes</taxon>
        <taxon>ecological metagenomes</taxon>
    </lineage>
</organism>
<proteinExistence type="predicted"/>
<accession>X1PIP0</accession>
<dbReference type="EMBL" id="BARV01028908">
    <property type="protein sequence ID" value="GAI38905.1"/>
    <property type="molecule type" value="Genomic_DNA"/>
</dbReference>
<name>X1PIP0_9ZZZZ</name>
<sequence>GVEIETEYCLLAAKRLELAETDKNIQGYSGGVFWERNTLKLRK</sequence>
<evidence type="ECO:0000313" key="1">
    <source>
        <dbReference type="EMBL" id="GAI38905.1"/>
    </source>
</evidence>
<dbReference type="AlphaFoldDB" id="X1PIP0"/>
<protein>
    <submittedName>
        <fullName evidence="1">Uncharacterized protein</fullName>
    </submittedName>
</protein>
<comment type="caution">
    <text evidence="1">The sequence shown here is derived from an EMBL/GenBank/DDBJ whole genome shotgun (WGS) entry which is preliminary data.</text>
</comment>
<reference evidence="1" key="1">
    <citation type="journal article" date="2014" name="Front. Microbiol.">
        <title>High frequency of phylogenetically diverse reductive dehalogenase-homologous genes in deep subseafloor sedimentary metagenomes.</title>
        <authorList>
            <person name="Kawai M."/>
            <person name="Futagami T."/>
            <person name="Toyoda A."/>
            <person name="Takaki Y."/>
            <person name="Nishi S."/>
            <person name="Hori S."/>
            <person name="Arai W."/>
            <person name="Tsubouchi T."/>
            <person name="Morono Y."/>
            <person name="Uchiyama I."/>
            <person name="Ito T."/>
            <person name="Fujiyama A."/>
            <person name="Inagaki F."/>
            <person name="Takami H."/>
        </authorList>
    </citation>
    <scope>NUCLEOTIDE SEQUENCE</scope>
    <source>
        <strain evidence="1">Expedition CK06-06</strain>
    </source>
</reference>